<proteinExistence type="predicted"/>
<dbReference type="EMBL" id="JAQRFI010000015">
    <property type="protein sequence ID" value="MDC9589379.1"/>
    <property type="molecule type" value="Genomic_DNA"/>
</dbReference>
<dbReference type="RefSeq" id="WP_273554708.1">
    <property type="nucleotide sequence ID" value="NZ_JAQRFI010000015.1"/>
</dbReference>
<evidence type="ECO:0000313" key="2">
    <source>
        <dbReference type="Proteomes" id="UP001217178"/>
    </source>
</evidence>
<dbReference type="Proteomes" id="UP001217178">
    <property type="component" value="Unassembled WGS sequence"/>
</dbReference>
<protein>
    <submittedName>
        <fullName evidence="1">Uncharacterized protein</fullName>
    </submittedName>
</protein>
<gene>
    <name evidence="1" type="ORF">PSI23_08600</name>
</gene>
<keyword evidence="2" id="KW-1185">Reference proteome</keyword>
<evidence type="ECO:0000313" key="1">
    <source>
        <dbReference type="EMBL" id="MDC9589379.1"/>
    </source>
</evidence>
<sequence length="59" mass="6503">MGFFDQIANMLSGGKNQQFQHMMDWVEDQGGIRPNGEVPGNLDLKSAGIDLLKNKLLGK</sequence>
<accession>A0ABT5LHN9</accession>
<reference evidence="1 2" key="1">
    <citation type="submission" date="2023-02" db="EMBL/GenBank/DDBJ databases">
        <title>Entomopathogenic bacteria.</title>
        <authorList>
            <person name="Machado R.A."/>
        </authorList>
    </citation>
    <scope>NUCLEOTIDE SEQUENCE [LARGE SCALE GENOMIC DNA]</scope>
    <source>
        <strain evidence="1 2">XENO-10</strain>
    </source>
</reference>
<organism evidence="1 2">
    <name type="scientific">Xenorhabdus yunnanensis</name>
    <dbReference type="NCBI Taxonomy" id="3025878"/>
    <lineage>
        <taxon>Bacteria</taxon>
        <taxon>Pseudomonadati</taxon>
        <taxon>Pseudomonadota</taxon>
        <taxon>Gammaproteobacteria</taxon>
        <taxon>Enterobacterales</taxon>
        <taxon>Morganellaceae</taxon>
        <taxon>Xenorhabdus</taxon>
    </lineage>
</organism>
<comment type="caution">
    <text evidence="1">The sequence shown here is derived from an EMBL/GenBank/DDBJ whole genome shotgun (WGS) entry which is preliminary data.</text>
</comment>
<name>A0ABT5LHN9_9GAMM</name>